<dbReference type="Pfam" id="PF13432">
    <property type="entry name" value="TPR_16"/>
    <property type="match status" value="2"/>
</dbReference>
<keyword evidence="1" id="KW-0677">Repeat</keyword>
<dbReference type="Gene3D" id="1.25.40.10">
    <property type="entry name" value="Tetratricopeptide repeat domain"/>
    <property type="match status" value="1"/>
</dbReference>
<evidence type="ECO:0000256" key="2">
    <source>
        <dbReference type="ARBA" id="ARBA00022803"/>
    </source>
</evidence>
<name>A0A974XXQ3_9GAMM</name>
<gene>
    <name evidence="3" type="ORF">I8J32_013425</name>
</gene>
<dbReference type="PANTHER" id="PTHR45586">
    <property type="entry name" value="TPR REPEAT-CONTAINING PROTEIN PA4667"/>
    <property type="match status" value="1"/>
</dbReference>
<proteinExistence type="predicted"/>
<protein>
    <submittedName>
        <fullName evidence="3">Tetratricopeptide repeat protein</fullName>
    </submittedName>
</protein>
<keyword evidence="4" id="KW-1185">Reference proteome</keyword>
<evidence type="ECO:0000313" key="3">
    <source>
        <dbReference type="EMBL" id="QSX77727.1"/>
    </source>
</evidence>
<organism evidence="3 4">
    <name type="scientific">Agrilutibacter solisilvae</name>
    <dbReference type="NCBI Taxonomy" id="2763317"/>
    <lineage>
        <taxon>Bacteria</taxon>
        <taxon>Pseudomonadati</taxon>
        <taxon>Pseudomonadota</taxon>
        <taxon>Gammaproteobacteria</taxon>
        <taxon>Lysobacterales</taxon>
        <taxon>Lysobacteraceae</taxon>
        <taxon>Agrilutibacter</taxon>
    </lineage>
</organism>
<accession>A0A974XXQ3</accession>
<sequence length="275" mass="29096">MRRPEPLRTFLALAALAVAGCGGDPGYVRTSVEGQRNFTRTATEVHVSDKRRGTSAQAQRNLVLAREHLAKGDLAAAERAAADVIRQDPTSIDGQTVMASILSRKGDSSGAGAHFRKAVELAPANPHALNNYGLWLCGQGRARDSLVLFDKALAAAREQPTVLANAGVCAEQAGDQARAERDLRRSVALDPVNAKALGAIARRQFQAGNAFEARAFSERRLAAAPPDPQALLLASQIEEKLGDTAAAARYVARLKKEFPGAPEARGSTTGEGGRQ</sequence>
<dbReference type="InterPro" id="IPR019734">
    <property type="entry name" value="TPR_rpt"/>
</dbReference>
<reference evidence="3 4" key="1">
    <citation type="submission" date="2021-03" db="EMBL/GenBank/DDBJ databases">
        <title>Lysobacter sp. nov. isolated from soil of gangwondo yeongwol, south Korea.</title>
        <authorList>
            <person name="Kim K.R."/>
            <person name="Kim K.H."/>
            <person name="Jeon C.O."/>
        </authorList>
    </citation>
    <scope>NUCLEOTIDE SEQUENCE [LARGE SCALE GENOMIC DNA]</scope>
    <source>
        <strain evidence="3 4">R19</strain>
    </source>
</reference>
<dbReference type="InterPro" id="IPR051012">
    <property type="entry name" value="CellSynth/LPSAsmb/PSIAsmb"/>
</dbReference>
<dbReference type="SMART" id="SM00028">
    <property type="entry name" value="TPR"/>
    <property type="match status" value="4"/>
</dbReference>
<dbReference type="RefSeq" id="WP_200616459.1">
    <property type="nucleotide sequence ID" value="NZ_CP071518.1"/>
</dbReference>
<dbReference type="AlphaFoldDB" id="A0A974XXQ3"/>
<dbReference type="EMBL" id="CP071518">
    <property type="protein sequence ID" value="QSX77727.1"/>
    <property type="molecule type" value="Genomic_DNA"/>
</dbReference>
<evidence type="ECO:0000256" key="1">
    <source>
        <dbReference type="ARBA" id="ARBA00022737"/>
    </source>
</evidence>
<dbReference type="PANTHER" id="PTHR45586:SF1">
    <property type="entry name" value="LIPOPOLYSACCHARIDE ASSEMBLY PROTEIN B"/>
    <property type="match status" value="1"/>
</dbReference>
<dbReference type="InterPro" id="IPR011990">
    <property type="entry name" value="TPR-like_helical_dom_sf"/>
</dbReference>
<dbReference type="Proteomes" id="UP000639274">
    <property type="component" value="Chromosome"/>
</dbReference>
<dbReference type="SUPFAM" id="SSF48452">
    <property type="entry name" value="TPR-like"/>
    <property type="match status" value="1"/>
</dbReference>
<dbReference type="PROSITE" id="PS51257">
    <property type="entry name" value="PROKAR_LIPOPROTEIN"/>
    <property type="match status" value="1"/>
</dbReference>
<evidence type="ECO:0000313" key="4">
    <source>
        <dbReference type="Proteomes" id="UP000639274"/>
    </source>
</evidence>
<dbReference type="KEGG" id="lsf:I8J32_013425"/>
<keyword evidence="2" id="KW-0802">TPR repeat</keyword>